<feature type="transmembrane region" description="Helical" evidence="16">
    <location>
        <begin position="374"/>
        <end position="395"/>
    </location>
</feature>
<evidence type="ECO:0000256" key="5">
    <source>
        <dbReference type="ARBA" id="ARBA00022448"/>
    </source>
</evidence>
<evidence type="ECO:0000256" key="11">
    <source>
        <dbReference type="ARBA" id="ARBA00023027"/>
    </source>
</evidence>
<evidence type="ECO:0000256" key="16">
    <source>
        <dbReference type="RuleBase" id="RU003297"/>
    </source>
</evidence>
<dbReference type="Pfam" id="PF00361">
    <property type="entry name" value="Proton_antipo_M"/>
    <property type="match status" value="1"/>
</dbReference>
<dbReference type="InterPro" id="IPR000260">
    <property type="entry name" value="NADH4_N"/>
</dbReference>
<evidence type="ECO:0000256" key="14">
    <source>
        <dbReference type="ARBA" id="ARBA00023136"/>
    </source>
</evidence>
<evidence type="ECO:0000256" key="8">
    <source>
        <dbReference type="ARBA" id="ARBA00022967"/>
    </source>
</evidence>
<accession>A0A1B0ZEZ7</accession>
<evidence type="ECO:0000256" key="2">
    <source>
        <dbReference type="ARBA" id="ARBA00009025"/>
    </source>
</evidence>
<dbReference type="GO" id="GO:0042773">
    <property type="term" value="P:ATP synthesis coupled electron transport"/>
    <property type="evidence" value="ECO:0007669"/>
    <property type="project" value="InterPro"/>
</dbReference>
<feature type="transmembrane region" description="Helical" evidence="16">
    <location>
        <begin position="210"/>
        <end position="229"/>
    </location>
</feature>
<keyword evidence="11 16" id="KW-0520">NAD</keyword>
<feature type="transmembrane region" description="Helical" evidence="16">
    <location>
        <begin position="21"/>
        <end position="42"/>
    </location>
</feature>
<dbReference type="GO" id="GO:0031966">
    <property type="term" value="C:mitochondrial membrane"/>
    <property type="evidence" value="ECO:0007669"/>
    <property type="project" value="UniProtKB-SubCell"/>
</dbReference>
<keyword evidence="13 16" id="KW-0496">Mitochondrion</keyword>
<comment type="function">
    <text evidence="16">Core subunit of the mitochondrial membrane respiratory chain NADH dehydrogenase (Complex I) which catalyzes electron transfer from NADH through the respiratory chain, using ubiquinone as an electron acceptor. Essential for the catalytic activity and assembly of complex I.</text>
</comment>
<keyword evidence="8" id="KW-1278">Translocase</keyword>
<evidence type="ECO:0000256" key="9">
    <source>
        <dbReference type="ARBA" id="ARBA00022982"/>
    </source>
</evidence>
<keyword evidence="9 16" id="KW-0249">Electron transport</keyword>
<dbReference type="GO" id="GO:0008137">
    <property type="term" value="F:NADH dehydrogenase (ubiquinone) activity"/>
    <property type="evidence" value="ECO:0007669"/>
    <property type="project" value="UniProtKB-UniRule"/>
</dbReference>
<dbReference type="InterPro" id="IPR003918">
    <property type="entry name" value="NADH_UbQ_OxRdtase"/>
</dbReference>
<geneLocation type="mitochondrion" evidence="19"/>
<feature type="transmembrane region" description="Helical" evidence="16">
    <location>
        <begin position="267"/>
        <end position="287"/>
    </location>
</feature>
<proteinExistence type="inferred from homology"/>
<dbReference type="GO" id="GO:0003954">
    <property type="term" value="F:NADH dehydrogenase activity"/>
    <property type="evidence" value="ECO:0007669"/>
    <property type="project" value="TreeGrafter"/>
</dbReference>
<sequence length="439" mass="50372">MLKIIMPLMLLLLLKKTWNQWMMLMSLLIPFSCVFMYKNLMFTSINNMMSLDHMSMMLVMLTMWINPMIIAASQNQKKKNLFMMIYSLLIIILLMCFMVSHLFSFYMLFEASLIPTLLIIMKWGYQPERLQAGMYLMMYTVSASLPLLIGVAFMYNFFYASNMFFQLYYYSFYMNSLWMMMNFAFMVKLPTFFFHLWLPKAHVEAPVAGSMILAAILLKLGGYGMLRIIYMMPPISFSLKILIMSLSLWGGMITSLICIRQQDMKSLIAYSSVGHMSLVLAGVLSYIQWGLWGAIAMMISHGLVSSAMFALADMSYYMSNSRSLIINKGNHILIPSMSMLWFLLCAANMASPPTINLMAEIMLITCSFITSKTLIIPISLMSFSAAVYSLTLYINMNHGPINLLNNNISTLIPRNIMIIMNHLLPVVMIMMMPILIVIY</sequence>
<feature type="transmembrane region" description="Helical" evidence="16">
    <location>
        <begin position="416"/>
        <end position="438"/>
    </location>
</feature>
<keyword evidence="5 16" id="KW-0813">Transport</keyword>
<feature type="transmembrane region" description="Helical" evidence="16">
    <location>
        <begin position="81"/>
        <end position="100"/>
    </location>
</feature>
<feature type="transmembrane region" description="Helical" evidence="16">
    <location>
        <begin position="54"/>
        <end position="72"/>
    </location>
</feature>
<evidence type="ECO:0000256" key="1">
    <source>
        <dbReference type="ARBA" id="ARBA00004225"/>
    </source>
</evidence>
<keyword evidence="7 16" id="KW-0812">Transmembrane</keyword>
<evidence type="ECO:0000256" key="12">
    <source>
        <dbReference type="ARBA" id="ARBA00023075"/>
    </source>
</evidence>
<evidence type="ECO:0000256" key="15">
    <source>
        <dbReference type="ARBA" id="ARBA00049551"/>
    </source>
</evidence>
<dbReference type="EMBL" id="KU992689">
    <property type="protein sequence ID" value="ANP26493.1"/>
    <property type="molecule type" value="Genomic_DNA"/>
</dbReference>
<keyword evidence="10 16" id="KW-1133">Transmembrane helix</keyword>
<comment type="similarity">
    <text evidence="2 16">Belongs to the complex I subunit 4 family.</text>
</comment>
<dbReference type="Pfam" id="PF01059">
    <property type="entry name" value="Oxidored_q5_N"/>
    <property type="match status" value="1"/>
</dbReference>
<reference evidence="19" key="1">
    <citation type="submission" date="2016-03" db="EMBL/GenBank/DDBJ databases">
        <title>Complete mitochondrial genomes are not necessarily informative to recover a reliable invertebrate phylogeny.</title>
        <authorList>
            <person name="Seixas V.C."/>
            <person name="Paiva P.C."/>
            <person name="Russo C.A.M."/>
        </authorList>
    </citation>
    <scope>NUCLEOTIDE SEQUENCE</scope>
</reference>
<dbReference type="PANTHER" id="PTHR43507:SF20">
    <property type="entry name" value="NADH-UBIQUINONE OXIDOREDUCTASE CHAIN 4"/>
    <property type="match status" value="1"/>
</dbReference>
<dbReference type="AlphaFoldDB" id="A0A1B0ZEZ7"/>
<evidence type="ECO:0000256" key="13">
    <source>
        <dbReference type="ARBA" id="ARBA00023128"/>
    </source>
</evidence>
<name>A0A1B0ZEZ7_9ANNE</name>
<dbReference type="GO" id="GO:0015990">
    <property type="term" value="P:electron transport coupled proton transport"/>
    <property type="evidence" value="ECO:0007669"/>
    <property type="project" value="TreeGrafter"/>
</dbReference>
<comment type="catalytic activity">
    <reaction evidence="15 16">
        <text>a ubiquinone + NADH + 5 H(+)(in) = a ubiquinol + NAD(+) + 4 H(+)(out)</text>
        <dbReference type="Rhea" id="RHEA:29091"/>
        <dbReference type="Rhea" id="RHEA-COMP:9565"/>
        <dbReference type="Rhea" id="RHEA-COMP:9566"/>
        <dbReference type="ChEBI" id="CHEBI:15378"/>
        <dbReference type="ChEBI" id="CHEBI:16389"/>
        <dbReference type="ChEBI" id="CHEBI:17976"/>
        <dbReference type="ChEBI" id="CHEBI:57540"/>
        <dbReference type="ChEBI" id="CHEBI:57945"/>
        <dbReference type="EC" id="7.1.1.2"/>
    </reaction>
</comment>
<feature type="transmembrane region" description="Helical" evidence="16">
    <location>
        <begin position="293"/>
        <end position="312"/>
    </location>
</feature>
<evidence type="ECO:0000256" key="3">
    <source>
        <dbReference type="ARBA" id="ARBA00012944"/>
    </source>
</evidence>
<keyword evidence="12 16" id="KW-0830">Ubiquinone</keyword>
<protein>
    <recommendedName>
        <fullName evidence="4 16">NADH-ubiquinone oxidoreductase chain 4</fullName>
        <ecNumber evidence="3 16">7.1.1.2</ecNumber>
    </recommendedName>
</protein>
<gene>
    <name evidence="19" type="primary">NAD4</name>
</gene>
<organism evidence="19">
    <name type="scientific">Laeonereis culveri</name>
    <dbReference type="NCBI Taxonomy" id="1859080"/>
    <lineage>
        <taxon>Eukaryota</taxon>
        <taxon>Metazoa</taxon>
        <taxon>Spiralia</taxon>
        <taxon>Lophotrochozoa</taxon>
        <taxon>Annelida</taxon>
        <taxon>Polychaeta</taxon>
        <taxon>Errantia</taxon>
        <taxon>Phyllodocida</taxon>
        <taxon>Nereididae</taxon>
        <taxon>Laeonereis</taxon>
    </lineage>
</organism>
<feature type="transmembrane region" description="Helical" evidence="16">
    <location>
        <begin position="332"/>
        <end position="354"/>
    </location>
</feature>
<dbReference type="InterPro" id="IPR001750">
    <property type="entry name" value="ND/Mrp_TM"/>
</dbReference>
<feature type="transmembrane region" description="Helical" evidence="16">
    <location>
        <begin position="241"/>
        <end position="260"/>
    </location>
</feature>
<evidence type="ECO:0000256" key="4">
    <source>
        <dbReference type="ARBA" id="ARBA00021006"/>
    </source>
</evidence>
<evidence type="ECO:0000256" key="10">
    <source>
        <dbReference type="ARBA" id="ARBA00022989"/>
    </source>
</evidence>
<comment type="subcellular location">
    <subcellularLocation>
        <location evidence="1 16">Mitochondrion membrane</location>
        <topology evidence="1 16">Multi-pass membrane protein</topology>
    </subcellularLocation>
</comment>
<dbReference type="GO" id="GO:0048039">
    <property type="term" value="F:ubiquinone binding"/>
    <property type="evidence" value="ECO:0007669"/>
    <property type="project" value="TreeGrafter"/>
</dbReference>
<keyword evidence="14 16" id="KW-0472">Membrane</keyword>
<dbReference type="EC" id="7.1.1.2" evidence="3 16"/>
<evidence type="ECO:0000256" key="7">
    <source>
        <dbReference type="ARBA" id="ARBA00022692"/>
    </source>
</evidence>
<evidence type="ECO:0000256" key="6">
    <source>
        <dbReference type="ARBA" id="ARBA00022660"/>
    </source>
</evidence>
<evidence type="ECO:0000259" key="18">
    <source>
        <dbReference type="Pfam" id="PF01059"/>
    </source>
</evidence>
<keyword evidence="6 16" id="KW-0679">Respiratory chain</keyword>
<feature type="domain" description="NADH:quinone oxidoreductase/Mrp antiporter transmembrane" evidence="17">
    <location>
        <begin position="101"/>
        <end position="380"/>
    </location>
</feature>
<dbReference type="PRINTS" id="PR01437">
    <property type="entry name" value="NUOXDRDTASE4"/>
</dbReference>
<feature type="transmembrane region" description="Helical" evidence="16">
    <location>
        <begin position="136"/>
        <end position="158"/>
    </location>
</feature>
<dbReference type="PANTHER" id="PTHR43507">
    <property type="entry name" value="NADH-UBIQUINONE OXIDOREDUCTASE CHAIN 4"/>
    <property type="match status" value="1"/>
</dbReference>
<evidence type="ECO:0000259" key="17">
    <source>
        <dbReference type="Pfam" id="PF00361"/>
    </source>
</evidence>
<feature type="domain" description="NADH:ubiquinone oxidoreductase chain 4 N-terminal" evidence="18">
    <location>
        <begin position="1"/>
        <end position="96"/>
    </location>
</feature>
<evidence type="ECO:0000313" key="19">
    <source>
        <dbReference type="EMBL" id="ANP26493.1"/>
    </source>
</evidence>